<dbReference type="InterPro" id="IPR033479">
    <property type="entry name" value="dCache_1"/>
</dbReference>
<evidence type="ECO:0000259" key="9">
    <source>
        <dbReference type="PROSITE" id="PS50885"/>
    </source>
</evidence>
<dbReference type="Proteomes" id="UP000295636">
    <property type="component" value="Unassembled WGS sequence"/>
</dbReference>
<dbReference type="PANTHER" id="PTHR34220:SF7">
    <property type="entry name" value="SENSOR HISTIDINE KINASE YPDA"/>
    <property type="match status" value="1"/>
</dbReference>
<dbReference type="PROSITE" id="PS50885">
    <property type="entry name" value="HAMP"/>
    <property type="match status" value="1"/>
</dbReference>
<comment type="caution">
    <text evidence="10">The sequence shown here is derived from an EMBL/GenBank/DDBJ whole genome shotgun (WGS) entry which is preliminary data.</text>
</comment>
<keyword evidence="11" id="KW-1185">Reference proteome</keyword>
<dbReference type="GO" id="GO:0005886">
    <property type="term" value="C:plasma membrane"/>
    <property type="evidence" value="ECO:0007669"/>
    <property type="project" value="UniProtKB-SubCell"/>
</dbReference>
<keyword evidence="4" id="KW-0808">Transferase</keyword>
<dbReference type="SUPFAM" id="SSF55874">
    <property type="entry name" value="ATPase domain of HSP90 chaperone/DNA topoisomerase II/histidine kinase"/>
    <property type="match status" value="1"/>
</dbReference>
<dbReference type="CDD" id="cd12912">
    <property type="entry name" value="PDC2_MCP_like"/>
    <property type="match status" value="1"/>
</dbReference>
<accession>A0A4R5K5M8</accession>
<dbReference type="AlphaFoldDB" id="A0A4R5K5M8"/>
<dbReference type="InterPro" id="IPR010559">
    <property type="entry name" value="Sig_transdc_His_kin_internal"/>
</dbReference>
<proteinExistence type="predicted"/>
<evidence type="ECO:0000256" key="1">
    <source>
        <dbReference type="ARBA" id="ARBA00004651"/>
    </source>
</evidence>
<name>A0A4R5K5M8_9BACL</name>
<dbReference type="SUPFAM" id="SSF158472">
    <property type="entry name" value="HAMP domain-like"/>
    <property type="match status" value="1"/>
</dbReference>
<dbReference type="PANTHER" id="PTHR34220">
    <property type="entry name" value="SENSOR HISTIDINE KINASE YPDA"/>
    <property type="match status" value="1"/>
</dbReference>
<evidence type="ECO:0000256" key="6">
    <source>
        <dbReference type="ARBA" id="ARBA00022989"/>
    </source>
</evidence>
<evidence type="ECO:0000313" key="11">
    <source>
        <dbReference type="Proteomes" id="UP000295636"/>
    </source>
</evidence>
<dbReference type="InterPro" id="IPR003660">
    <property type="entry name" value="HAMP_dom"/>
</dbReference>
<reference evidence="10 11" key="1">
    <citation type="submission" date="2019-03" db="EMBL/GenBank/DDBJ databases">
        <title>This is whole genome sequence of Paenibacillus sp MS74 strain.</title>
        <authorList>
            <person name="Trinh H.N."/>
        </authorList>
    </citation>
    <scope>NUCLEOTIDE SEQUENCE [LARGE SCALE GENOMIC DNA]</scope>
    <source>
        <strain evidence="10 11">MS74</strain>
    </source>
</reference>
<dbReference type="CDD" id="cd06225">
    <property type="entry name" value="HAMP"/>
    <property type="match status" value="1"/>
</dbReference>
<dbReference type="InterPro" id="IPR036890">
    <property type="entry name" value="HATPase_C_sf"/>
</dbReference>
<dbReference type="Gene3D" id="3.30.565.10">
    <property type="entry name" value="Histidine kinase-like ATPase, C-terminal domain"/>
    <property type="match status" value="1"/>
</dbReference>
<dbReference type="GO" id="GO:0000155">
    <property type="term" value="F:phosphorelay sensor kinase activity"/>
    <property type="evidence" value="ECO:0007669"/>
    <property type="project" value="InterPro"/>
</dbReference>
<gene>
    <name evidence="10" type="ORF">E1757_35265</name>
</gene>
<dbReference type="SMART" id="SM00304">
    <property type="entry name" value="HAMP"/>
    <property type="match status" value="1"/>
</dbReference>
<feature type="domain" description="HAMP" evidence="9">
    <location>
        <begin position="316"/>
        <end position="368"/>
    </location>
</feature>
<evidence type="ECO:0000256" key="3">
    <source>
        <dbReference type="ARBA" id="ARBA00022553"/>
    </source>
</evidence>
<dbReference type="EMBL" id="SMRT01000042">
    <property type="protein sequence ID" value="TDF88559.1"/>
    <property type="molecule type" value="Genomic_DNA"/>
</dbReference>
<evidence type="ECO:0000256" key="2">
    <source>
        <dbReference type="ARBA" id="ARBA00022475"/>
    </source>
</evidence>
<keyword evidence="3" id="KW-0597">Phosphoprotein</keyword>
<dbReference type="InterPro" id="IPR050640">
    <property type="entry name" value="Bact_2-comp_sensor_kinase"/>
</dbReference>
<keyword evidence="5 8" id="KW-0812">Transmembrane</keyword>
<protein>
    <submittedName>
        <fullName evidence="10">HAMP domain-containing protein</fullName>
    </submittedName>
</protein>
<sequence>MAGGDMVFKKALSIKTKLVLLILFFLCVPLLLFGTLWYGKASQSIEKNAIDYSEQLMGQINSQLDGYFSDLDRLTYPLLTHPQIQSFMKLSPEDQYGRFLVNKKMSEELFPNITFGRPDIYGLSIVSKNGIATASYSSIAGRESYEQYKDALLGERNYRVVGIEYLETTPVLTIARKFLDTVSYQSNGLLIVYLRLNEIIKICEKIKLGETGYVWVMNEEGNIVYHPDRQKWGSYAMTPELNRRLAASQSGHFVENAQDDNRLIIYEKSEKTGWTLISEVSLQELNKGMIGLRNITVWIGLLLVSLALLLTGGFSLYLTQSLLHLQRLMRRAEDGDLSVKAPERRNDELGALNRGFNRMVGEIGRLLDEVQTSRMKEQEMAIRQRESALQAMQSQINPHFLYNTLEIINSYAIIEDVKPISRMATSLADIFRYSIGHPGQAVTLLEEIRYIRTYLGIQQERFQALQVEVDVDESLLPQIQAVRLMIQPIVENAFKHGYQSYKQKPSYIGISGYVEGGDYILRIEDRGQGMDRGLMERYNAAFAAGGAGSNGGISRNGLAGSAGSTGRVGGAGWPSDIGVSGSFDTIGLWNVHQRIRISFGPPYGLWIVKSDTKGTIVEMRLKWSAWHMEGEEKPSCTAL</sequence>
<dbReference type="Pfam" id="PF00672">
    <property type="entry name" value="HAMP"/>
    <property type="match status" value="1"/>
</dbReference>
<evidence type="ECO:0000256" key="4">
    <source>
        <dbReference type="ARBA" id="ARBA00022679"/>
    </source>
</evidence>
<organism evidence="10 11">
    <name type="scientific">Paenibacillus piri</name>
    <dbReference type="NCBI Taxonomy" id="2547395"/>
    <lineage>
        <taxon>Bacteria</taxon>
        <taxon>Bacillati</taxon>
        <taxon>Bacillota</taxon>
        <taxon>Bacilli</taxon>
        <taxon>Bacillales</taxon>
        <taxon>Paenibacillaceae</taxon>
        <taxon>Paenibacillus</taxon>
    </lineage>
</organism>
<comment type="subcellular location">
    <subcellularLocation>
        <location evidence="1">Cell membrane</location>
        <topology evidence="1">Multi-pass membrane protein</topology>
    </subcellularLocation>
</comment>
<keyword evidence="7 8" id="KW-0472">Membrane</keyword>
<evidence type="ECO:0000256" key="5">
    <source>
        <dbReference type="ARBA" id="ARBA00022692"/>
    </source>
</evidence>
<dbReference type="Pfam" id="PF02743">
    <property type="entry name" value="dCache_1"/>
    <property type="match status" value="1"/>
</dbReference>
<dbReference type="OrthoDB" id="9776552at2"/>
<evidence type="ECO:0000256" key="8">
    <source>
        <dbReference type="SAM" id="Phobius"/>
    </source>
</evidence>
<keyword evidence="6 8" id="KW-1133">Transmembrane helix</keyword>
<keyword evidence="2" id="KW-1003">Cell membrane</keyword>
<feature type="transmembrane region" description="Helical" evidence="8">
    <location>
        <begin position="295"/>
        <end position="319"/>
    </location>
</feature>
<dbReference type="Gene3D" id="3.30.450.20">
    <property type="entry name" value="PAS domain"/>
    <property type="match status" value="1"/>
</dbReference>
<evidence type="ECO:0000313" key="10">
    <source>
        <dbReference type="EMBL" id="TDF88559.1"/>
    </source>
</evidence>
<evidence type="ECO:0000256" key="7">
    <source>
        <dbReference type="ARBA" id="ARBA00023136"/>
    </source>
</evidence>
<dbReference type="Pfam" id="PF06580">
    <property type="entry name" value="His_kinase"/>
    <property type="match status" value="1"/>
</dbReference>
<dbReference type="Gene3D" id="6.10.340.10">
    <property type="match status" value="1"/>
</dbReference>